<keyword evidence="1" id="KW-0812">Transmembrane</keyword>
<dbReference type="EMBL" id="PCWN01000007">
    <property type="protein sequence ID" value="PIR03983.1"/>
    <property type="molecule type" value="Genomic_DNA"/>
</dbReference>
<accession>A0A2H0N513</accession>
<evidence type="ECO:0000313" key="2">
    <source>
        <dbReference type="EMBL" id="PIR03983.1"/>
    </source>
</evidence>
<sequence length="135" mass="16369">MKKILVNIIFGIHVCVFLFFPLAFFIPASVWEKRIEFHFWYCFSLFMLFYLWGMLWTLRRKDKIYSICILDTLMQYLRGYSMWDPKNYEHSFVEEMTTRFGRLRLANERIPLLLLICIILSAGLYLLKLEGVILY</sequence>
<evidence type="ECO:0008006" key="4">
    <source>
        <dbReference type="Google" id="ProtNLM"/>
    </source>
</evidence>
<organism evidence="2 3">
    <name type="scientific">Candidatus Magasanikbacteria bacterium CG11_big_fil_rev_8_21_14_0_20_39_34</name>
    <dbReference type="NCBI Taxonomy" id="1974653"/>
    <lineage>
        <taxon>Bacteria</taxon>
        <taxon>Candidatus Magasanikiibacteriota</taxon>
    </lineage>
</organism>
<feature type="transmembrane region" description="Helical" evidence="1">
    <location>
        <begin position="110"/>
        <end position="127"/>
    </location>
</feature>
<protein>
    <recommendedName>
        <fullName evidence="4">DUF2784 domain-containing protein</fullName>
    </recommendedName>
</protein>
<comment type="caution">
    <text evidence="2">The sequence shown here is derived from an EMBL/GenBank/DDBJ whole genome shotgun (WGS) entry which is preliminary data.</text>
</comment>
<gene>
    <name evidence="2" type="ORF">COV59_02250</name>
</gene>
<dbReference type="AlphaFoldDB" id="A0A2H0N513"/>
<keyword evidence="1" id="KW-1133">Transmembrane helix</keyword>
<evidence type="ECO:0000313" key="3">
    <source>
        <dbReference type="Proteomes" id="UP000229600"/>
    </source>
</evidence>
<dbReference type="Proteomes" id="UP000229600">
    <property type="component" value="Unassembled WGS sequence"/>
</dbReference>
<evidence type="ECO:0000256" key="1">
    <source>
        <dbReference type="SAM" id="Phobius"/>
    </source>
</evidence>
<keyword evidence="1" id="KW-0472">Membrane</keyword>
<feature type="transmembrane region" description="Helical" evidence="1">
    <location>
        <begin position="5"/>
        <end position="26"/>
    </location>
</feature>
<feature type="transmembrane region" description="Helical" evidence="1">
    <location>
        <begin position="38"/>
        <end position="58"/>
    </location>
</feature>
<proteinExistence type="predicted"/>
<name>A0A2H0N513_9BACT</name>
<reference evidence="2 3" key="1">
    <citation type="submission" date="2017-09" db="EMBL/GenBank/DDBJ databases">
        <title>Depth-based differentiation of microbial function through sediment-hosted aquifers and enrichment of novel symbionts in the deep terrestrial subsurface.</title>
        <authorList>
            <person name="Probst A.J."/>
            <person name="Ladd B."/>
            <person name="Jarett J.K."/>
            <person name="Geller-Mcgrath D.E."/>
            <person name="Sieber C.M."/>
            <person name="Emerson J.B."/>
            <person name="Anantharaman K."/>
            <person name="Thomas B.C."/>
            <person name="Malmstrom R."/>
            <person name="Stieglmeier M."/>
            <person name="Klingl A."/>
            <person name="Woyke T."/>
            <person name="Ryan C.M."/>
            <person name="Banfield J.F."/>
        </authorList>
    </citation>
    <scope>NUCLEOTIDE SEQUENCE [LARGE SCALE GENOMIC DNA]</scope>
    <source>
        <strain evidence="2">CG11_big_fil_rev_8_21_14_0_20_39_34</strain>
    </source>
</reference>